<feature type="compositionally biased region" description="Basic and acidic residues" evidence="1">
    <location>
        <begin position="34"/>
        <end position="57"/>
    </location>
</feature>
<sequence>MPHHIYRRSGQTSSTDVRRVPSELTMASKHRKTSSKDIRKLGKGPRERERQIYDDEWNSNEHESFPQFCMTCEKQFFDANERQLYCSAKCQESDENSSGAHIPMDYGRSFRSQSYMPAVNHNRDIIPRASPSRPTSTYFSTSPPISPQADDYQHQHSSALSALKSLSLHPPSPHSPNESSNGFWPFGSRSNVTSPSTSLHRGTHSGFLSSTYDTGAIAGQYNSYNYYNTSTSVGGAERPLPPRHGYRPKSIELVTPMLSR</sequence>
<name>A0ABR3YVK1_9PEZI</name>
<feature type="region of interest" description="Disordered" evidence="1">
    <location>
        <begin position="124"/>
        <end position="157"/>
    </location>
</feature>
<dbReference type="Proteomes" id="UP001583280">
    <property type="component" value="Unassembled WGS sequence"/>
</dbReference>
<proteinExistence type="predicted"/>
<protein>
    <recommendedName>
        <fullName evidence="4">Life-span regulatory factor domain-containing protein</fullName>
    </recommendedName>
</protein>
<accession>A0ABR3YVK1</accession>
<dbReference type="InterPro" id="IPR024368">
    <property type="entry name" value="Ecl1/2/3"/>
</dbReference>
<keyword evidence="3" id="KW-1185">Reference proteome</keyword>
<organism evidence="2 3">
    <name type="scientific">Ceratocystis pirilliformis</name>
    <dbReference type="NCBI Taxonomy" id="259994"/>
    <lineage>
        <taxon>Eukaryota</taxon>
        <taxon>Fungi</taxon>
        <taxon>Dikarya</taxon>
        <taxon>Ascomycota</taxon>
        <taxon>Pezizomycotina</taxon>
        <taxon>Sordariomycetes</taxon>
        <taxon>Hypocreomycetidae</taxon>
        <taxon>Microascales</taxon>
        <taxon>Ceratocystidaceae</taxon>
        <taxon>Ceratocystis</taxon>
    </lineage>
</organism>
<gene>
    <name evidence="2" type="ORF">Cpir12675_004554</name>
</gene>
<reference evidence="2 3" key="1">
    <citation type="journal article" date="2024" name="IMA Fungus">
        <title>IMA Genome - F19 : A genome assembly and annotation guide to empower mycologists, including annotated draft genome sequences of Ceratocystis pirilliformis, Diaporthe australafricana, Fusarium ophioides, Paecilomyces lecythidis, and Sporothrix stenoceras.</title>
        <authorList>
            <person name="Aylward J."/>
            <person name="Wilson A.M."/>
            <person name="Visagie C.M."/>
            <person name="Spraker J."/>
            <person name="Barnes I."/>
            <person name="Buitendag C."/>
            <person name="Ceriani C."/>
            <person name="Del Mar Angel L."/>
            <person name="du Plessis D."/>
            <person name="Fuchs T."/>
            <person name="Gasser K."/>
            <person name="Kramer D."/>
            <person name="Li W."/>
            <person name="Munsamy K."/>
            <person name="Piso A."/>
            <person name="Price J.L."/>
            <person name="Sonnekus B."/>
            <person name="Thomas C."/>
            <person name="van der Nest A."/>
            <person name="van Dijk A."/>
            <person name="van Heerden A."/>
            <person name="van Vuuren N."/>
            <person name="Yilmaz N."/>
            <person name="Duong T.A."/>
            <person name="van der Merwe N.A."/>
            <person name="Wingfield M.J."/>
            <person name="Wingfield B.D."/>
        </authorList>
    </citation>
    <scope>NUCLEOTIDE SEQUENCE [LARGE SCALE GENOMIC DNA]</scope>
    <source>
        <strain evidence="2 3">CMW 12675</strain>
    </source>
</reference>
<evidence type="ECO:0000313" key="2">
    <source>
        <dbReference type="EMBL" id="KAL1892401.1"/>
    </source>
</evidence>
<comment type="caution">
    <text evidence="2">The sequence shown here is derived from an EMBL/GenBank/DDBJ whole genome shotgun (WGS) entry which is preliminary data.</text>
</comment>
<feature type="compositionally biased region" description="Polar residues" evidence="1">
    <location>
        <begin position="132"/>
        <end position="143"/>
    </location>
</feature>
<evidence type="ECO:0000313" key="3">
    <source>
        <dbReference type="Proteomes" id="UP001583280"/>
    </source>
</evidence>
<dbReference type="EMBL" id="JAWDJO010000132">
    <property type="protein sequence ID" value="KAL1892401.1"/>
    <property type="molecule type" value="Genomic_DNA"/>
</dbReference>
<feature type="region of interest" description="Disordered" evidence="1">
    <location>
        <begin position="1"/>
        <end position="57"/>
    </location>
</feature>
<evidence type="ECO:0000256" key="1">
    <source>
        <dbReference type="SAM" id="MobiDB-lite"/>
    </source>
</evidence>
<evidence type="ECO:0008006" key="4">
    <source>
        <dbReference type="Google" id="ProtNLM"/>
    </source>
</evidence>
<dbReference type="Pfam" id="PF12855">
    <property type="entry name" value="Ecl1"/>
    <property type="match status" value="1"/>
</dbReference>